<comment type="similarity">
    <text evidence="7 8">Belongs to the SelA family.</text>
</comment>
<dbReference type="Gene3D" id="3.90.1150.180">
    <property type="match status" value="1"/>
</dbReference>
<dbReference type="PANTHER" id="PTHR32328:SF0">
    <property type="entry name" value="L-SERYL-TRNA(SEC) SELENIUM TRANSFERASE"/>
    <property type="match status" value="1"/>
</dbReference>
<organism evidence="11 12">
    <name type="scientific">Borborobacter arsenicus</name>
    <dbReference type="NCBI Taxonomy" id="1851146"/>
    <lineage>
        <taxon>Bacteria</taxon>
        <taxon>Pseudomonadati</taxon>
        <taxon>Pseudomonadota</taxon>
        <taxon>Alphaproteobacteria</taxon>
        <taxon>Hyphomicrobiales</taxon>
        <taxon>Phyllobacteriaceae</taxon>
        <taxon>Borborobacter</taxon>
    </lineage>
</organism>
<comment type="cofactor">
    <cofactor evidence="1 8 9">
        <name>pyridoxal 5'-phosphate</name>
        <dbReference type="ChEBI" id="CHEBI:597326"/>
    </cofactor>
</comment>
<evidence type="ECO:0000256" key="2">
    <source>
        <dbReference type="ARBA" id="ARBA00022490"/>
    </source>
</evidence>
<dbReference type="EC" id="2.9.1.1" evidence="8"/>
<keyword evidence="3 8" id="KW-0808">Transferase</keyword>
<dbReference type="GO" id="GO:0004125">
    <property type="term" value="F:L-seryl-tRNA(Sec) selenium transferase activity"/>
    <property type="evidence" value="ECO:0007669"/>
    <property type="project" value="UniProtKB-UniRule"/>
</dbReference>
<evidence type="ECO:0000256" key="3">
    <source>
        <dbReference type="ARBA" id="ARBA00022679"/>
    </source>
</evidence>
<protein>
    <recommendedName>
        <fullName evidence="8">L-seryl-tRNA(Sec) selenium transferase</fullName>
        <ecNumber evidence="8">2.9.1.1</ecNumber>
    </recommendedName>
    <alternativeName>
        <fullName evidence="8">Selenocysteine synthase</fullName>
        <shortName evidence="8">Sec synthase</shortName>
    </alternativeName>
    <alternativeName>
        <fullName evidence="8">Selenocysteinyl-tRNA(Sec) synthase</fullName>
    </alternativeName>
</protein>
<evidence type="ECO:0000256" key="1">
    <source>
        <dbReference type="ARBA" id="ARBA00001933"/>
    </source>
</evidence>
<evidence type="ECO:0000256" key="4">
    <source>
        <dbReference type="ARBA" id="ARBA00022898"/>
    </source>
</evidence>
<dbReference type="InterPro" id="IPR025862">
    <property type="entry name" value="SelA_trans_N_dom"/>
</dbReference>
<dbReference type="GO" id="GO:0001717">
    <property type="term" value="P:conversion of seryl-tRNAsec to selenocys-tRNAsec"/>
    <property type="evidence" value="ECO:0007669"/>
    <property type="project" value="UniProtKB-UniRule"/>
</dbReference>
<dbReference type="Proteomes" id="UP000281647">
    <property type="component" value="Unassembled WGS sequence"/>
</dbReference>
<feature type="domain" description="L-seryl-tRNA selenium transferase N-terminal" evidence="10">
    <location>
        <begin position="11"/>
        <end position="49"/>
    </location>
</feature>
<dbReference type="InterPro" id="IPR015424">
    <property type="entry name" value="PyrdxlP-dep_Trfase"/>
</dbReference>
<keyword evidence="6 8" id="KW-0711">Selenium</keyword>
<dbReference type="Pfam" id="PF03841">
    <property type="entry name" value="SelA"/>
    <property type="match status" value="1"/>
</dbReference>
<dbReference type="UniPathway" id="UPA00906">
    <property type="reaction ID" value="UER00896"/>
</dbReference>
<evidence type="ECO:0000256" key="5">
    <source>
        <dbReference type="ARBA" id="ARBA00022917"/>
    </source>
</evidence>
<keyword evidence="5 8" id="KW-0648">Protein biosynthesis</keyword>
<dbReference type="GO" id="GO:0005737">
    <property type="term" value="C:cytoplasm"/>
    <property type="evidence" value="ECO:0007669"/>
    <property type="project" value="UniProtKB-SubCell"/>
</dbReference>
<evidence type="ECO:0000256" key="7">
    <source>
        <dbReference type="ARBA" id="ARBA00044507"/>
    </source>
</evidence>
<dbReference type="InterPro" id="IPR015421">
    <property type="entry name" value="PyrdxlP-dep_Trfase_major"/>
</dbReference>
<dbReference type="RefSeq" id="WP_128627266.1">
    <property type="nucleotide sequence ID" value="NZ_RKST01000014.1"/>
</dbReference>
<accession>A0A432V4D6</accession>
<evidence type="ECO:0000256" key="8">
    <source>
        <dbReference type="HAMAP-Rule" id="MF_00423"/>
    </source>
</evidence>
<dbReference type="NCBIfam" id="TIGR00474">
    <property type="entry name" value="selA"/>
    <property type="match status" value="1"/>
</dbReference>
<dbReference type="OrthoDB" id="9787096at2"/>
<dbReference type="GO" id="GO:0001514">
    <property type="term" value="P:selenocysteine incorporation"/>
    <property type="evidence" value="ECO:0007669"/>
    <property type="project" value="UniProtKB-UniRule"/>
</dbReference>
<gene>
    <name evidence="8" type="primary">selA</name>
    <name evidence="11" type="ORF">EET67_14605</name>
</gene>
<feature type="modified residue" description="N6-(pyridoxal phosphate)lysine" evidence="8 9">
    <location>
        <position position="296"/>
    </location>
</feature>
<evidence type="ECO:0000256" key="9">
    <source>
        <dbReference type="PIRSR" id="PIRSR618319-50"/>
    </source>
</evidence>
<sequence length="473" mass="49953">MASQANPVPFQKLPSVDQVLRTETAKLAVERFGRPLVVTSVRDSLGAAREAIRARGGAACSTDDIAVKAVAQLETASLPKVRPVFNLTGTVLHTNLGRALLAEEAIDAAVTAMRHALALEYDLDGGKRGERDSLIRQLLIDLTGAEDVTVVNNNAAAVLLALNTFANGREGVVSRGELIEIGGAFRMPDIMKRAGTHIVEVGTTNRTHFSDYAGAIRPETGLLLKVHTSNYRIEGFTREVPASALAPLAGEHGIPLVNDLGSGTLVDLSQYGLSREPTVANAVAEGADIVTFSGDKLLGGPQAGFIAGRADLIARINKNPMKRAMRVDKIRLAAIEATLRLYLDPERIAQRLPTLRLLSRPRDAIEALAYDLASAVTDATGDGFSVEVVPCSSQIGSGSLPQETIASAGIAIRPTDPKAGGHVVAGLAAAFRALPVPVIGRIADQAFILDLRCLEDEAGFRRNLGQLRLEGGA</sequence>
<dbReference type="Pfam" id="PF12390">
    <property type="entry name" value="Se-cys_synth_N"/>
    <property type="match status" value="1"/>
</dbReference>
<dbReference type="HAMAP" id="MF_00423">
    <property type="entry name" value="SelA"/>
    <property type="match status" value="1"/>
</dbReference>
<evidence type="ECO:0000313" key="12">
    <source>
        <dbReference type="Proteomes" id="UP000281647"/>
    </source>
</evidence>
<reference evidence="11 12" key="1">
    <citation type="submission" date="2018-11" db="EMBL/GenBank/DDBJ databases">
        <title>Pseudaminobacter arsenicus sp. nov., an arsenic-resistant bacterium isolated from arsenic-rich aquifers.</title>
        <authorList>
            <person name="Mu Y."/>
        </authorList>
    </citation>
    <scope>NUCLEOTIDE SEQUENCE [LARGE SCALE GENOMIC DNA]</scope>
    <source>
        <strain evidence="11 12">CB3</strain>
    </source>
</reference>
<dbReference type="AlphaFoldDB" id="A0A432V4D6"/>
<comment type="pathway">
    <text evidence="8">Aminoacyl-tRNA biosynthesis; selenocysteinyl-tRNA(Sec) biosynthesis; selenocysteinyl-tRNA(Sec) from L-seryl-tRNA(Sec) (bacterial route): step 1/1.</text>
</comment>
<comment type="subcellular location">
    <subcellularLocation>
        <location evidence="8">Cytoplasm</location>
    </subcellularLocation>
</comment>
<comment type="catalytic activity">
    <reaction evidence="8">
        <text>L-seryl-tRNA(Sec) + selenophosphate + H(+) = L-selenocysteinyl-tRNA(Sec) + phosphate</text>
        <dbReference type="Rhea" id="RHEA:22728"/>
        <dbReference type="Rhea" id="RHEA-COMP:9742"/>
        <dbReference type="Rhea" id="RHEA-COMP:9743"/>
        <dbReference type="ChEBI" id="CHEBI:15378"/>
        <dbReference type="ChEBI" id="CHEBI:16144"/>
        <dbReference type="ChEBI" id="CHEBI:43474"/>
        <dbReference type="ChEBI" id="CHEBI:78533"/>
        <dbReference type="ChEBI" id="CHEBI:78573"/>
        <dbReference type="EC" id="2.9.1.1"/>
    </reaction>
</comment>
<dbReference type="SUPFAM" id="SSF53383">
    <property type="entry name" value="PLP-dependent transferases"/>
    <property type="match status" value="1"/>
</dbReference>
<comment type="caution">
    <text evidence="11">The sequence shown here is derived from an EMBL/GenBank/DDBJ whole genome shotgun (WGS) entry which is preliminary data.</text>
</comment>
<dbReference type="Gene3D" id="3.40.640.10">
    <property type="entry name" value="Type I PLP-dependent aspartate aminotransferase-like (Major domain)"/>
    <property type="match status" value="1"/>
</dbReference>
<evidence type="ECO:0000313" key="11">
    <source>
        <dbReference type="EMBL" id="RUM97093.1"/>
    </source>
</evidence>
<dbReference type="InterPro" id="IPR004534">
    <property type="entry name" value="SelA_trans"/>
</dbReference>
<dbReference type="PANTHER" id="PTHR32328">
    <property type="entry name" value="L-SERYL-TRNA(SEC) SELENIUM TRANSFERASE"/>
    <property type="match status" value="1"/>
</dbReference>
<keyword evidence="4 8" id="KW-0663">Pyridoxal phosphate</keyword>
<keyword evidence="12" id="KW-1185">Reference proteome</keyword>
<name>A0A432V4D6_9HYPH</name>
<dbReference type="EMBL" id="RKST01000014">
    <property type="protein sequence ID" value="RUM97093.1"/>
    <property type="molecule type" value="Genomic_DNA"/>
</dbReference>
<dbReference type="InterPro" id="IPR018319">
    <property type="entry name" value="SelA-like"/>
</dbReference>
<evidence type="ECO:0000256" key="6">
    <source>
        <dbReference type="ARBA" id="ARBA00023266"/>
    </source>
</evidence>
<evidence type="ECO:0000259" key="10">
    <source>
        <dbReference type="Pfam" id="PF12390"/>
    </source>
</evidence>
<proteinExistence type="inferred from homology"/>
<comment type="function">
    <text evidence="8">Converts seryl-tRNA(Sec) to selenocysteinyl-tRNA(Sec) required for selenoprotein biosynthesis.</text>
</comment>
<keyword evidence="2 8" id="KW-0963">Cytoplasm</keyword>